<dbReference type="OrthoDB" id="361760at2"/>
<dbReference type="RefSeq" id="WP_092352114.1">
    <property type="nucleotide sequence ID" value="NZ_FOIN01000003.1"/>
</dbReference>
<dbReference type="GeneID" id="78287513"/>
<sequence>MNNNIDRAKQFLAFEALKGLDEALKEKERLSVNKKIFFKDEQANLSYKLAQLKKGMVVELMYYENQEYQKLCGVITNIDYNLKSLILIDKKINFVDIIMIQGENIIDLYEY</sequence>
<organism evidence="1 2">
    <name type="scientific">Thomasclavelia cocleata</name>
    <dbReference type="NCBI Taxonomy" id="69824"/>
    <lineage>
        <taxon>Bacteria</taxon>
        <taxon>Bacillati</taxon>
        <taxon>Bacillota</taxon>
        <taxon>Erysipelotrichia</taxon>
        <taxon>Erysipelotrichales</taxon>
        <taxon>Coprobacillaceae</taxon>
        <taxon>Thomasclavelia</taxon>
    </lineage>
</organism>
<evidence type="ECO:0000313" key="1">
    <source>
        <dbReference type="EMBL" id="SET19048.1"/>
    </source>
</evidence>
<dbReference type="EMBL" id="FOIN01000003">
    <property type="protein sequence ID" value="SET19048.1"/>
    <property type="molecule type" value="Genomic_DNA"/>
</dbReference>
<accession>A0A1I0CHG6</accession>
<dbReference type="AlphaFoldDB" id="A0A1I0CHG6"/>
<gene>
    <name evidence="1" type="ORF">SAMN04489758_10357</name>
</gene>
<protein>
    <submittedName>
        <fullName evidence="1">YolD-like protein</fullName>
    </submittedName>
</protein>
<evidence type="ECO:0000313" key="2">
    <source>
        <dbReference type="Proteomes" id="UP000198558"/>
    </source>
</evidence>
<reference evidence="2" key="1">
    <citation type="submission" date="2016-10" db="EMBL/GenBank/DDBJ databases">
        <authorList>
            <person name="Varghese N."/>
            <person name="Submissions S."/>
        </authorList>
    </citation>
    <scope>NUCLEOTIDE SEQUENCE [LARGE SCALE GENOMIC DNA]</scope>
    <source>
        <strain evidence="2">DSM 1551</strain>
    </source>
</reference>
<name>A0A1I0CHG6_9FIRM</name>
<proteinExistence type="predicted"/>
<keyword evidence="2" id="KW-1185">Reference proteome</keyword>
<dbReference type="Proteomes" id="UP000198558">
    <property type="component" value="Unassembled WGS sequence"/>
</dbReference>